<feature type="repeat" description="ANK" evidence="3">
    <location>
        <begin position="319"/>
        <end position="351"/>
    </location>
</feature>
<name>A0ABD2XE36_9HYME</name>
<dbReference type="Gene3D" id="1.25.40.20">
    <property type="entry name" value="Ankyrin repeat-containing domain"/>
    <property type="match status" value="1"/>
</dbReference>
<dbReference type="InterPro" id="IPR002110">
    <property type="entry name" value="Ankyrin_rpt"/>
</dbReference>
<protein>
    <submittedName>
        <fullName evidence="4">Uncharacterized protein</fullName>
    </submittedName>
</protein>
<dbReference type="EMBL" id="JBJJXI010000032">
    <property type="protein sequence ID" value="KAL3403047.1"/>
    <property type="molecule type" value="Genomic_DNA"/>
</dbReference>
<reference evidence="4 5" key="1">
    <citation type="journal article" date="2024" name="bioRxiv">
        <title>A reference genome for Trichogramma kaykai: A tiny desert-dwelling parasitoid wasp with competing sex-ratio distorters.</title>
        <authorList>
            <person name="Culotta J."/>
            <person name="Lindsey A.R."/>
        </authorList>
    </citation>
    <scope>NUCLEOTIDE SEQUENCE [LARGE SCALE GENOMIC DNA]</scope>
    <source>
        <strain evidence="4 5">KSX58</strain>
    </source>
</reference>
<feature type="repeat" description="ANK" evidence="3">
    <location>
        <begin position="175"/>
        <end position="203"/>
    </location>
</feature>
<keyword evidence="1" id="KW-0677">Repeat</keyword>
<organism evidence="4 5">
    <name type="scientific">Trichogramma kaykai</name>
    <dbReference type="NCBI Taxonomy" id="54128"/>
    <lineage>
        <taxon>Eukaryota</taxon>
        <taxon>Metazoa</taxon>
        <taxon>Ecdysozoa</taxon>
        <taxon>Arthropoda</taxon>
        <taxon>Hexapoda</taxon>
        <taxon>Insecta</taxon>
        <taxon>Pterygota</taxon>
        <taxon>Neoptera</taxon>
        <taxon>Endopterygota</taxon>
        <taxon>Hymenoptera</taxon>
        <taxon>Apocrita</taxon>
        <taxon>Proctotrupomorpha</taxon>
        <taxon>Chalcidoidea</taxon>
        <taxon>Trichogrammatidae</taxon>
        <taxon>Trichogramma</taxon>
    </lineage>
</organism>
<keyword evidence="5" id="KW-1185">Reference proteome</keyword>
<feature type="repeat" description="ANK" evidence="3">
    <location>
        <begin position="248"/>
        <end position="280"/>
    </location>
</feature>
<evidence type="ECO:0000313" key="5">
    <source>
        <dbReference type="Proteomes" id="UP001627154"/>
    </source>
</evidence>
<dbReference type="PANTHER" id="PTHR24198:SF165">
    <property type="entry name" value="ANKYRIN REPEAT-CONTAINING PROTEIN-RELATED"/>
    <property type="match status" value="1"/>
</dbReference>
<gene>
    <name evidence="4" type="ORF">TKK_004187</name>
</gene>
<sequence>MSFQSFSLCTEVLRRSRAGVNFLIAAERRAYLDAILPTMRDWRGDYPNLRHIFHPDEIELLLFESVTHENNEHEFIKFAALSGYRDEKVVYGDDGRPTSRRPTPVHAASKRHHNFVMVRDLFEIYDRRDINYIDEAGLSHFHVACKTNLWFVVRSYLDRGLEHVNILEPESVCPPLHLALNRKYDTLIQLLIERGADPNLANGEMFTPLHVVCGTEYADDESSKIASLLFEQNAGKVSAVQPDPRDLQGNTPLHMALSWDKKKTAKLLLNEGADPNAASNDGRTALHAICKSGRWNHKLIRLLYKYSKHEIRLEVRDESGRTPLQWAVANLATESVRELLERGARVDTFTFPTEDYFATTFERRPSGTKLEEVAGVLTILESLEAAGYLVQRVDALAVLNFFAKQDFYQPAPDLGYIWSSCEKFENEAQWPIFKTASHYVPLPLYDVAQIEPAEAARRFRYKEYFEFATWAPGLSALTPEHRDHCDQFLCESLINRFCTYWEYVTVRIMAQIRADLERNREIRGNEWIHEDEW</sequence>
<evidence type="ECO:0000256" key="2">
    <source>
        <dbReference type="ARBA" id="ARBA00023043"/>
    </source>
</evidence>
<dbReference type="PANTHER" id="PTHR24198">
    <property type="entry name" value="ANKYRIN REPEAT AND PROTEIN KINASE DOMAIN-CONTAINING PROTEIN"/>
    <property type="match status" value="1"/>
</dbReference>
<dbReference type="AlphaFoldDB" id="A0ABD2XE36"/>
<dbReference type="Proteomes" id="UP001627154">
    <property type="component" value="Unassembled WGS sequence"/>
</dbReference>
<comment type="caution">
    <text evidence="4">The sequence shown here is derived from an EMBL/GenBank/DDBJ whole genome shotgun (WGS) entry which is preliminary data.</text>
</comment>
<dbReference type="SUPFAM" id="SSF48403">
    <property type="entry name" value="Ankyrin repeat"/>
    <property type="match status" value="1"/>
</dbReference>
<dbReference type="InterPro" id="IPR036770">
    <property type="entry name" value="Ankyrin_rpt-contain_sf"/>
</dbReference>
<dbReference type="Pfam" id="PF12796">
    <property type="entry name" value="Ank_2"/>
    <property type="match status" value="1"/>
</dbReference>
<evidence type="ECO:0000256" key="3">
    <source>
        <dbReference type="PROSITE-ProRule" id="PRU00023"/>
    </source>
</evidence>
<proteinExistence type="predicted"/>
<evidence type="ECO:0000256" key="1">
    <source>
        <dbReference type="ARBA" id="ARBA00022737"/>
    </source>
</evidence>
<evidence type="ECO:0000313" key="4">
    <source>
        <dbReference type="EMBL" id="KAL3403047.1"/>
    </source>
</evidence>
<keyword evidence="2 3" id="KW-0040">ANK repeat</keyword>
<accession>A0ABD2XE36</accession>
<dbReference type="PROSITE" id="PS50088">
    <property type="entry name" value="ANK_REPEAT"/>
    <property type="match status" value="3"/>
</dbReference>
<dbReference type="SMART" id="SM00248">
    <property type="entry name" value="ANK"/>
    <property type="match status" value="7"/>
</dbReference>
<dbReference type="Pfam" id="PF00023">
    <property type="entry name" value="Ank"/>
    <property type="match status" value="1"/>
</dbReference>
<dbReference type="PROSITE" id="PS50297">
    <property type="entry name" value="ANK_REP_REGION"/>
    <property type="match status" value="3"/>
</dbReference>